<dbReference type="AlphaFoldDB" id="A0A2H1GPW4"/>
<protein>
    <submittedName>
        <fullName evidence="2">Uncharacterized protein</fullName>
    </submittedName>
</protein>
<feature type="region of interest" description="Disordered" evidence="1">
    <location>
        <begin position="1"/>
        <end position="57"/>
    </location>
</feature>
<name>A0A2H1GPW4_ZYMTR</name>
<feature type="region of interest" description="Disordered" evidence="1">
    <location>
        <begin position="76"/>
        <end position="139"/>
    </location>
</feature>
<gene>
    <name evidence="2" type="ORF">ZT1E4_G7944</name>
</gene>
<evidence type="ECO:0000313" key="2">
    <source>
        <dbReference type="EMBL" id="SMR55596.1"/>
    </source>
</evidence>
<organism evidence="2 3">
    <name type="scientific">Zymoseptoria tritici ST99CH_1E4</name>
    <dbReference type="NCBI Taxonomy" id="1276532"/>
    <lineage>
        <taxon>Eukaryota</taxon>
        <taxon>Fungi</taxon>
        <taxon>Dikarya</taxon>
        <taxon>Ascomycota</taxon>
        <taxon>Pezizomycotina</taxon>
        <taxon>Dothideomycetes</taxon>
        <taxon>Dothideomycetidae</taxon>
        <taxon>Mycosphaerellales</taxon>
        <taxon>Mycosphaerellaceae</taxon>
        <taxon>Zymoseptoria</taxon>
    </lineage>
</organism>
<dbReference type="Proteomes" id="UP000245764">
    <property type="component" value="Chromosome 7"/>
</dbReference>
<feature type="compositionally biased region" description="Acidic residues" evidence="1">
    <location>
        <begin position="120"/>
        <end position="129"/>
    </location>
</feature>
<proteinExistence type="predicted"/>
<reference evidence="3" key="1">
    <citation type="submission" date="2017-05" db="EMBL/GenBank/DDBJ databases">
        <authorList>
            <person name="Song R."/>
            <person name="Chenine A.L."/>
            <person name="Ruprecht R.M."/>
        </authorList>
    </citation>
    <scope>NUCLEOTIDE SEQUENCE [LARGE SCALE GENOMIC DNA]</scope>
</reference>
<feature type="compositionally biased region" description="Polar residues" evidence="1">
    <location>
        <begin position="14"/>
        <end position="23"/>
    </location>
</feature>
<evidence type="ECO:0000313" key="3">
    <source>
        <dbReference type="Proteomes" id="UP000245764"/>
    </source>
</evidence>
<sequence>MSHMDLDLAGAPSCHNNPNSKHTYQAAAERERRPTATPFVPSGYMDNSITIQPTSSPTILDPPFMSEYMIITKSSTSSSTTNMSGVPDFNNTSSPTLQPPPSSASCKSEAPANEQGDNNEMPEEWEGDTVEDKEFGPYPEFDDMLAERGRDPFHAEIDEACKPYKVVLMALFEDTGSAPINEEGFELNPVLLRRRYLEFTAAHTTYRYSRGINIYHPIKHPRSVGSLRSLSLIRITHQDRLFARQHLFHAMGPPSLDQPRGSRSQLHAFARFPHPEQNSSAAVSQIRHPFAAVLVVSTLVMYFDILKT</sequence>
<feature type="compositionally biased region" description="Polar residues" evidence="1">
    <location>
        <begin position="45"/>
        <end position="57"/>
    </location>
</feature>
<accession>A0A2H1GPW4</accession>
<dbReference type="EMBL" id="LT854259">
    <property type="protein sequence ID" value="SMR55596.1"/>
    <property type="molecule type" value="Genomic_DNA"/>
</dbReference>
<evidence type="ECO:0000256" key="1">
    <source>
        <dbReference type="SAM" id="MobiDB-lite"/>
    </source>
</evidence>